<evidence type="ECO:0000313" key="3">
    <source>
        <dbReference type="EMBL" id="RDS77725.1"/>
    </source>
</evidence>
<gene>
    <name evidence="3" type="ORF">DL238_08995</name>
</gene>
<dbReference type="AlphaFoldDB" id="A0A395LLT6"/>
<organism evidence="3 4">
    <name type="scientific">Alteriqipengyuania lutimaris</name>
    <dbReference type="NCBI Taxonomy" id="1538146"/>
    <lineage>
        <taxon>Bacteria</taxon>
        <taxon>Pseudomonadati</taxon>
        <taxon>Pseudomonadota</taxon>
        <taxon>Alphaproteobacteria</taxon>
        <taxon>Sphingomonadales</taxon>
        <taxon>Erythrobacteraceae</taxon>
        <taxon>Alteriqipengyuania</taxon>
    </lineage>
</organism>
<dbReference type="GO" id="GO:0005737">
    <property type="term" value="C:cytoplasm"/>
    <property type="evidence" value="ECO:0007669"/>
    <property type="project" value="TreeGrafter"/>
</dbReference>
<dbReference type="PROSITE" id="PS50404">
    <property type="entry name" value="GST_NTER"/>
    <property type="match status" value="1"/>
</dbReference>
<feature type="domain" description="GST C-terminal" evidence="2">
    <location>
        <begin position="87"/>
        <end position="216"/>
    </location>
</feature>
<dbReference type="PANTHER" id="PTHR43968">
    <property type="match status" value="1"/>
</dbReference>
<keyword evidence="3" id="KW-0808">Transferase</keyword>
<evidence type="ECO:0000259" key="1">
    <source>
        <dbReference type="PROSITE" id="PS50404"/>
    </source>
</evidence>
<dbReference type="PANTHER" id="PTHR43968:SF6">
    <property type="entry name" value="GLUTATHIONE S-TRANSFERASE OMEGA"/>
    <property type="match status" value="1"/>
</dbReference>
<sequence length="225" mass="25083">MMLELHGHPFSSYTWKALIALYANDTPFTFVQLEGGKPLHQQFCGKVHPGGHIPVLVDDGNVVVEATSIVEHLAVHHPGPSPLIPADPAEAVIARMMDRVFDNYVMGNMQRFVSSWFVSRDRPEKGMRETPDAAEQAAARMRLNQAYNWIENWLGSNRLPPHVSLVTCAAAPSLFYADWIERIPADCPRVAALRAEMLGLPAVARCVEDARPYREFFPPGAPDRD</sequence>
<dbReference type="Gene3D" id="1.20.1050.10">
    <property type="match status" value="1"/>
</dbReference>
<dbReference type="InterPro" id="IPR050983">
    <property type="entry name" value="GST_Omega/HSP26"/>
</dbReference>
<dbReference type="GO" id="GO:0016740">
    <property type="term" value="F:transferase activity"/>
    <property type="evidence" value="ECO:0007669"/>
    <property type="project" value="UniProtKB-KW"/>
</dbReference>
<proteinExistence type="predicted"/>
<dbReference type="Proteomes" id="UP000254101">
    <property type="component" value="Unassembled WGS sequence"/>
</dbReference>
<dbReference type="PROSITE" id="PS50405">
    <property type="entry name" value="GST_CTER"/>
    <property type="match status" value="1"/>
</dbReference>
<dbReference type="InterPro" id="IPR036282">
    <property type="entry name" value="Glutathione-S-Trfase_C_sf"/>
</dbReference>
<dbReference type="CDD" id="cd00570">
    <property type="entry name" value="GST_N_family"/>
    <property type="match status" value="1"/>
</dbReference>
<dbReference type="EMBL" id="QRBB01000001">
    <property type="protein sequence ID" value="RDS77725.1"/>
    <property type="molecule type" value="Genomic_DNA"/>
</dbReference>
<comment type="caution">
    <text evidence="3">The sequence shown here is derived from an EMBL/GenBank/DDBJ whole genome shotgun (WGS) entry which is preliminary data.</text>
</comment>
<evidence type="ECO:0000259" key="2">
    <source>
        <dbReference type="PROSITE" id="PS50405"/>
    </source>
</evidence>
<dbReference type="InterPro" id="IPR004045">
    <property type="entry name" value="Glutathione_S-Trfase_N"/>
</dbReference>
<keyword evidence="4" id="KW-1185">Reference proteome</keyword>
<evidence type="ECO:0000313" key="4">
    <source>
        <dbReference type="Proteomes" id="UP000254101"/>
    </source>
</evidence>
<dbReference type="Pfam" id="PF13417">
    <property type="entry name" value="GST_N_3"/>
    <property type="match status" value="1"/>
</dbReference>
<dbReference type="InterPro" id="IPR010987">
    <property type="entry name" value="Glutathione-S-Trfase_C-like"/>
</dbReference>
<name>A0A395LLT6_9SPHN</name>
<accession>A0A395LLT6</accession>
<dbReference type="SUPFAM" id="SSF52833">
    <property type="entry name" value="Thioredoxin-like"/>
    <property type="match status" value="1"/>
</dbReference>
<dbReference type="SUPFAM" id="SSF47616">
    <property type="entry name" value="GST C-terminal domain-like"/>
    <property type="match status" value="1"/>
</dbReference>
<reference evidence="3 4" key="1">
    <citation type="submission" date="2018-07" db="EMBL/GenBank/DDBJ databases">
        <title>Erythrobacter nanhaiensis sp. nov., a novel member of the genus Erythrobacter isolated from the South China Sea.</title>
        <authorList>
            <person name="Chen X."/>
            <person name="Liu J."/>
        </authorList>
    </citation>
    <scope>NUCLEOTIDE SEQUENCE [LARGE SCALE GENOMIC DNA]</scope>
    <source>
        <strain evidence="3 4">S-5</strain>
    </source>
</reference>
<dbReference type="InterPro" id="IPR036249">
    <property type="entry name" value="Thioredoxin-like_sf"/>
</dbReference>
<feature type="domain" description="GST N-terminal" evidence="1">
    <location>
        <begin position="1"/>
        <end position="81"/>
    </location>
</feature>
<protein>
    <submittedName>
        <fullName evidence="3">Glutathione S-transferase family protein</fullName>
    </submittedName>
</protein>
<dbReference type="OrthoDB" id="9782992at2"/>
<dbReference type="Gene3D" id="3.40.30.10">
    <property type="entry name" value="Glutaredoxin"/>
    <property type="match status" value="1"/>
</dbReference>